<name>A0ABP8IK98_9BACT</name>
<protein>
    <submittedName>
        <fullName evidence="1">Uncharacterized protein</fullName>
    </submittedName>
</protein>
<dbReference type="Proteomes" id="UP001501153">
    <property type="component" value="Unassembled WGS sequence"/>
</dbReference>
<evidence type="ECO:0000313" key="2">
    <source>
        <dbReference type="Proteomes" id="UP001501153"/>
    </source>
</evidence>
<sequence length="112" mass="12059">MKYFAVDSCFYLMPFEHSAAYLALRTYLDSLLTAATDQAFSDIPAALRPNLAVFLEGKTVYQNSAGQQMVYAADLAAWANEVVHGAGLAIALPLASLSVAELQAVTSRPSER</sequence>
<proteinExistence type="predicted"/>
<reference evidence="2" key="1">
    <citation type="journal article" date="2019" name="Int. J. Syst. Evol. Microbiol.">
        <title>The Global Catalogue of Microorganisms (GCM) 10K type strain sequencing project: providing services to taxonomists for standard genome sequencing and annotation.</title>
        <authorList>
            <consortium name="The Broad Institute Genomics Platform"/>
            <consortium name="The Broad Institute Genome Sequencing Center for Infectious Disease"/>
            <person name="Wu L."/>
            <person name="Ma J."/>
        </authorList>
    </citation>
    <scope>NUCLEOTIDE SEQUENCE [LARGE SCALE GENOMIC DNA]</scope>
    <source>
        <strain evidence="2">JCM 17923</strain>
    </source>
</reference>
<organism evidence="1 2">
    <name type="scientific">Hymenobacter saemangeumensis</name>
    <dbReference type="NCBI Taxonomy" id="1084522"/>
    <lineage>
        <taxon>Bacteria</taxon>
        <taxon>Pseudomonadati</taxon>
        <taxon>Bacteroidota</taxon>
        <taxon>Cytophagia</taxon>
        <taxon>Cytophagales</taxon>
        <taxon>Hymenobacteraceae</taxon>
        <taxon>Hymenobacter</taxon>
    </lineage>
</organism>
<evidence type="ECO:0000313" key="1">
    <source>
        <dbReference type="EMBL" id="GAA4361329.1"/>
    </source>
</evidence>
<dbReference type="EMBL" id="BAABGZ010000059">
    <property type="protein sequence ID" value="GAA4361329.1"/>
    <property type="molecule type" value="Genomic_DNA"/>
</dbReference>
<gene>
    <name evidence="1" type="ORF">GCM10023185_28340</name>
</gene>
<comment type="caution">
    <text evidence="1">The sequence shown here is derived from an EMBL/GenBank/DDBJ whole genome shotgun (WGS) entry which is preliminary data.</text>
</comment>
<accession>A0ABP8IK98</accession>
<keyword evidence="2" id="KW-1185">Reference proteome</keyword>